<organism evidence="2 3">
    <name type="scientific">Oryza sativa subsp. japonica</name>
    <name type="common">Rice</name>
    <dbReference type="NCBI Taxonomy" id="39947"/>
    <lineage>
        <taxon>Eukaryota</taxon>
        <taxon>Viridiplantae</taxon>
        <taxon>Streptophyta</taxon>
        <taxon>Embryophyta</taxon>
        <taxon>Tracheophyta</taxon>
        <taxon>Spermatophyta</taxon>
        <taxon>Magnoliopsida</taxon>
        <taxon>Liliopsida</taxon>
        <taxon>Poales</taxon>
        <taxon>Poaceae</taxon>
        <taxon>BOP clade</taxon>
        <taxon>Oryzoideae</taxon>
        <taxon>Oryzeae</taxon>
        <taxon>Oryzinae</taxon>
        <taxon>Oryza</taxon>
        <taxon>Oryza sativa</taxon>
    </lineage>
</organism>
<accession>Q6Z5Q2</accession>
<dbReference type="Proteomes" id="UP000000763">
    <property type="component" value="Chromosome 7"/>
</dbReference>
<evidence type="ECO:0000313" key="3">
    <source>
        <dbReference type="Proteomes" id="UP000000763"/>
    </source>
</evidence>
<name>Q6Z5Q2_ORYSJ</name>
<protein>
    <submittedName>
        <fullName evidence="2">Uncharacterized protein</fullName>
    </submittedName>
</protein>
<reference evidence="3" key="1">
    <citation type="journal article" date="2005" name="Nature">
        <title>The map-based sequence of the rice genome.</title>
        <authorList>
            <consortium name="International rice genome sequencing project (IRGSP)"/>
            <person name="Matsumoto T."/>
            <person name="Wu J."/>
            <person name="Kanamori H."/>
            <person name="Katayose Y."/>
            <person name="Fujisawa M."/>
            <person name="Namiki N."/>
            <person name="Mizuno H."/>
            <person name="Yamamoto K."/>
            <person name="Antonio B.A."/>
            <person name="Baba T."/>
            <person name="Sakata K."/>
            <person name="Nagamura Y."/>
            <person name="Aoki H."/>
            <person name="Arikawa K."/>
            <person name="Arita K."/>
            <person name="Bito T."/>
            <person name="Chiden Y."/>
            <person name="Fujitsuka N."/>
            <person name="Fukunaka R."/>
            <person name="Hamada M."/>
            <person name="Harada C."/>
            <person name="Hayashi A."/>
            <person name="Hijishita S."/>
            <person name="Honda M."/>
            <person name="Hosokawa S."/>
            <person name="Ichikawa Y."/>
            <person name="Idonuma A."/>
            <person name="Iijima M."/>
            <person name="Ikeda M."/>
            <person name="Ikeno M."/>
            <person name="Ito K."/>
            <person name="Ito S."/>
            <person name="Ito T."/>
            <person name="Ito Y."/>
            <person name="Ito Y."/>
            <person name="Iwabuchi A."/>
            <person name="Kamiya K."/>
            <person name="Karasawa W."/>
            <person name="Kurita K."/>
            <person name="Katagiri S."/>
            <person name="Kikuta A."/>
            <person name="Kobayashi H."/>
            <person name="Kobayashi N."/>
            <person name="Machita K."/>
            <person name="Maehara T."/>
            <person name="Masukawa M."/>
            <person name="Mizubayashi T."/>
            <person name="Mukai Y."/>
            <person name="Nagasaki H."/>
            <person name="Nagata Y."/>
            <person name="Naito S."/>
            <person name="Nakashima M."/>
            <person name="Nakama Y."/>
            <person name="Nakamichi Y."/>
            <person name="Nakamura M."/>
            <person name="Meguro A."/>
            <person name="Negishi M."/>
            <person name="Ohta I."/>
            <person name="Ohta T."/>
            <person name="Okamoto M."/>
            <person name="Ono N."/>
            <person name="Saji S."/>
            <person name="Sakaguchi M."/>
            <person name="Sakai K."/>
            <person name="Shibata M."/>
            <person name="Shimokawa T."/>
            <person name="Song J."/>
            <person name="Takazaki Y."/>
            <person name="Terasawa K."/>
            <person name="Tsugane M."/>
            <person name="Tsuji K."/>
            <person name="Ueda S."/>
            <person name="Waki K."/>
            <person name="Yamagata H."/>
            <person name="Yamamoto M."/>
            <person name="Yamamoto S."/>
            <person name="Yamane H."/>
            <person name="Yoshiki S."/>
            <person name="Yoshihara R."/>
            <person name="Yukawa K."/>
            <person name="Zhong H."/>
            <person name="Yano M."/>
            <person name="Yuan Q."/>
            <person name="Ouyang S."/>
            <person name="Liu J."/>
            <person name="Jones K.M."/>
            <person name="Gansberger K."/>
            <person name="Moffat K."/>
            <person name="Hill J."/>
            <person name="Bera J."/>
            <person name="Fadrosh D."/>
            <person name="Jin S."/>
            <person name="Johri S."/>
            <person name="Kim M."/>
            <person name="Overton L."/>
            <person name="Reardon M."/>
            <person name="Tsitrin T."/>
            <person name="Vuong H."/>
            <person name="Weaver B."/>
            <person name="Ciecko A."/>
            <person name="Tallon L."/>
            <person name="Jackson J."/>
            <person name="Pai G."/>
            <person name="Aken S.V."/>
            <person name="Utterback T."/>
            <person name="Reidmuller S."/>
            <person name="Feldblyum T."/>
            <person name="Hsiao J."/>
            <person name="Zismann V."/>
            <person name="Iobst S."/>
            <person name="de Vazeille A.R."/>
            <person name="Buell C.R."/>
            <person name="Ying K."/>
            <person name="Li Y."/>
            <person name="Lu T."/>
            <person name="Huang Y."/>
            <person name="Zhao Q."/>
            <person name="Feng Q."/>
            <person name="Zhang L."/>
            <person name="Zhu J."/>
            <person name="Weng Q."/>
            <person name="Mu J."/>
            <person name="Lu Y."/>
            <person name="Fan D."/>
            <person name="Liu Y."/>
            <person name="Guan J."/>
            <person name="Zhang Y."/>
            <person name="Yu S."/>
            <person name="Liu X."/>
            <person name="Zhang Y."/>
            <person name="Hong G."/>
            <person name="Han B."/>
            <person name="Choisne N."/>
            <person name="Demange N."/>
            <person name="Orjeda G."/>
            <person name="Samain S."/>
            <person name="Cattolico L."/>
            <person name="Pelletier E."/>
            <person name="Couloux A."/>
            <person name="Segurens B."/>
            <person name="Wincker P."/>
            <person name="D'Hont A."/>
            <person name="Scarpelli C."/>
            <person name="Weissenbach J."/>
            <person name="Salanoubat M."/>
            <person name="Quetier F."/>
            <person name="Yu Y."/>
            <person name="Kim H.R."/>
            <person name="Rambo T."/>
            <person name="Currie J."/>
            <person name="Collura K."/>
            <person name="Luo M."/>
            <person name="Yang T."/>
            <person name="Ammiraju J.S.S."/>
            <person name="Engler F."/>
            <person name="Soderlund C."/>
            <person name="Wing R.A."/>
            <person name="Palmer L.E."/>
            <person name="de la Bastide M."/>
            <person name="Spiegel L."/>
            <person name="Nascimento L."/>
            <person name="Zutavern T."/>
            <person name="O'Shaughnessy A."/>
            <person name="Dike S."/>
            <person name="Dedhia N."/>
            <person name="Preston R."/>
            <person name="Balija V."/>
            <person name="McCombie W.R."/>
            <person name="Chow T."/>
            <person name="Chen H."/>
            <person name="Chung M."/>
            <person name="Chen C."/>
            <person name="Shaw J."/>
            <person name="Wu H."/>
            <person name="Hsiao K."/>
            <person name="Chao Y."/>
            <person name="Chu M."/>
            <person name="Cheng C."/>
            <person name="Hour A."/>
            <person name="Lee P."/>
            <person name="Lin S."/>
            <person name="Lin Y."/>
            <person name="Liou J."/>
            <person name="Liu S."/>
            <person name="Hsing Y."/>
            <person name="Raghuvanshi S."/>
            <person name="Mohanty A."/>
            <person name="Bharti A.K."/>
            <person name="Gaur A."/>
            <person name="Gupta V."/>
            <person name="Kumar D."/>
            <person name="Ravi V."/>
            <person name="Vij S."/>
            <person name="Kapur A."/>
            <person name="Khurana P."/>
            <person name="Khurana P."/>
            <person name="Khurana J.P."/>
            <person name="Tyagi A.K."/>
            <person name="Gaikwad K."/>
            <person name="Singh A."/>
            <person name="Dalal V."/>
            <person name="Srivastava S."/>
            <person name="Dixit A."/>
            <person name="Pal A.K."/>
            <person name="Ghazi I.A."/>
            <person name="Yadav M."/>
            <person name="Pandit A."/>
            <person name="Bhargava A."/>
            <person name="Sureshbabu K."/>
            <person name="Batra K."/>
            <person name="Sharma T.R."/>
            <person name="Mohapatra T."/>
            <person name="Singh N.K."/>
            <person name="Messing J."/>
            <person name="Nelson A.B."/>
            <person name="Fuks G."/>
            <person name="Kavchok S."/>
            <person name="Keizer G."/>
            <person name="Linton E."/>
            <person name="Llaca V."/>
            <person name="Song R."/>
            <person name="Tanyolac B."/>
            <person name="Young S."/>
            <person name="Ho-Il K."/>
            <person name="Hahn J.H."/>
            <person name="Sangsakoo G."/>
            <person name="Vanavichit A."/>
            <person name="de Mattos Luiz.A.T."/>
            <person name="Zimmer P.D."/>
            <person name="Malone G."/>
            <person name="Dellagostin O."/>
            <person name="de Oliveira A.C."/>
            <person name="Bevan M."/>
            <person name="Bancroft I."/>
            <person name="Minx P."/>
            <person name="Cordum H."/>
            <person name="Wilson R."/>
            <person name="Cheng Z."/>
            <person name="Jin W."/>
            <person name="Jiang J."/>
            <person name="Leong S.A."/>
            <person name="Iwama H."/>
            <person name="Gojobori T."/>
            <person name="Itoh T."/>
            <person name="Niimura Y."/>
            <person name="Fujii Y."/>
            <person name="Habara T."/>
            <person name="Sakai H."/>
            <person name="Sato Y."/>
            <person name="Wilson G."/>
            <person name="Kumar K."/>
            <person name="McCouch S."/>
            <person name="Juretic N."/>
            <person name="Hoen D."/>
            <person name="Wright S."/>
            <person name="Bruskiewich R."/>
            <person name="Bureau T."/>
            <person name="Miyao A."/>
            <person name="Hirochika H."/>
            <person name="Nishikawa T."/>
            <person name="Kadowaki K."/>
            <person name="Sugiura M."/>
            <person name="Burr B."/>
            <person name="Sasaki T."/>
        </authorList>
    </citation>
    <scope>NUCLEOTIDE SEQUENCE [LARGE SCALE GENOMIC DNA]</scope>
    <source>
        <strain evidence="3">cv. Nipponbare</strain>
    </source>
</reference>
<dbReference type="AlphaFoldDB" id="Q6Z5Q2"/>
<evidence type="ECO:0000313" key="2">
    <source>
        <dbReference type="EMBL" id="BAC83739.1"/>
    </source>
</evidence>
<feature type="region of interest" description="Disordered" evidence="1">
    <location>
        <begin position="66"/>
        <end position="88"/>
    </location>
</feature>
<feature type="compositionally biased region" description="Basic and acidic residues" evidence="1">
    <location>
        <begin position="20"/>
        <end position="33"/>
    </location>
</feature>
<dbReference type="EMBL" id="AP005104">
    <property type="protein sequence ID" value="BAC83739.1"/>
    <property type="molecule type" value="Genomic_DNA"/>
</dbReference>
<sequence length="88" mass="9612">MEEWRWGQLPRNSARRSRGAGREALRQRMEARRGGLAGRHGGVLGLERRLGNQGGATCRRRAGAPNLLPAQGRRPNAIANTGLGDIME</sequence>
<feature type="region of interest" description="Disordered" evidence="1">
    <location>
        <begin position="1"/>
        <end position="33"/>
    </location>
</feature>
<evidence type="ECO:0000256" key="1">
    <source>
        <dbReference type="SAM" id="MobiDB-lite"/>
    </source>
</evidence>
<gene>
    <name evidence="2" type="primary">OSJNBa0042E08.26</name>
</gene>
<proteinExistence type="predicted"/>
<reference evidence="3" key="2">
    <citation type="journal article" date="2008" name="Nucleic Acids Res.">
        <title>The rice annotation project database (RAP-DB): 2008 update.</title>
        <authorList>
            <consortium name="The rice annotation project (RAP)"/>
        </authorList>
    </citation>
    <scope>GENOME REANNOTATION</scope>
    <source>
        <strain evidence="3">cv. Nipponbare</strain>
    </source>
</reference>